<evidence type="ECO:0000313" key="5">
    <source>
        <dbReference type="Proteomes" id="UP000178646"/>
    </source>
</evidence>
<evidence type="ECO:0000256" key="2">
    <source>
        <dbReference type="ARBA" id="ARBA00022679"/>
    </source>
</evidence>
<dbReference type="PRINTS" id="PR00508">
    <property type="entry name" value="S21N4MTFRASE"/>
</dbReference>
<dbReference type="GO" id="GO:0008170">
    <property type="term" value="F:N-methyltransferase activity"/>
    <property type="evidence" value="ECO:0007669"/>
    <property type="project" value="InterPro"/>
</dbReference>
<dbReference type="GO" id="GO:0032259">
    <property type="term" value="P:methylation"/>
    <property type="evidence" value="ECO:0007669"/>
    <property type="project" value="UniProtKB-KW"/>
</dbReference>
<dbReference type="PANTHER" id="PTHR13370">
    <property type="entry name" value="RNA METHYLASE-RELATED"/>
    <property type="match status" value="1"/>
</dbReference>
<accession>A0A1G2PM20</accession>
<dbReference type="GO" id="GO:0005737">
    <property type="term" value="C:cytoplasm"/>
    <property type="evidence" value="ECO:0007669"/>
    <property type="project" value="TreeGrafter"/>
</dbReference>
<dbReference type="Gene3D" id="3.40.50.150">
    <property type="entry name" value="Vaccinia Virus protein VP39"/>
    <property type="match status" value="1"/>
</dbReference>
<dbReference type="InterPro" id="IPR002941">
    <property type="entry name" value="DNA_methylase_N4/N6"/>
</dbReference>
<keyword evidence="1" id="KW-0489">Methyltransferase</keyword>
<dbReference type="InterPro" id="IPR029063">
    <property type="entry name" value="SAM-dependent_MTases_sf"/>
</dbReference>
<dbReference type="AlphaFoldDB" id="A0A1G2PM20"/>
<keyword evidence="2" id="KW-0808">Transferase</keyword>
<proteinExistence type="predicted"/>
<dbReference type="Pfam" id="PF01555">
    <property type="entry name" value="N6_N4_Mtase"/>
    <property type="match status" value="1"/>
</dbReference>
<dbReference type="Proteomes" id="UP000178646">
    <property type="component" value="Unassembled WGS sequence"/>
</dbReference>
<evidence type="ECO:0000313" key="4">
    <source>
        <dbReference type="EMBL" id="OHA49357.1"/>
    </source>
</evidence>
<evidence type="ECO:0000259" key="3">
    <source>
        <dbReference type="Pfam" id="PF01555"/>
    </source>
</evidence>
<reference evidence="4 5" key="1">
    <citation type="journal article" date="2016" name="Nat. Commun.">
        <title>Thousands of microbial genomes shed light on interconnected biogeochemical processes in an aquifer system.</title>
        <authorList>
            <person name="Anantharaman K."/>
            <person name="Brown C.T."/>
            <person name="Hug L.A."/>
            <person name="Sharon I."/>
            <person name="Castelle C.J."/>
            <person name="Probst A.J."/>
            <person name="Thomas B.C."/>
            <person name="Singh A."/>
            <person name="Wilkins M.J."/>
            <person name="Karaoz U."/>
            <person name="Brodie E.L."/>
            <person name="Williams K.H."/>
            <person name="Hubbard S.S."/>
            <person name="Banfield J.F."/>
        </authorList>
    </citation>
    <scope>NUCLEOTIDE SEQUENCE [LARGE SCALE GENOMIC DNA]</scope>
</reference>
<dbReference type="EMBL" id="MHSU01000034">
    <property type="protein sequence ID" value="OHA49357.1"/>
    <property type="molecule type" value="Genomic_DNA"/>
</dbReference>
<name>A0A1G2PM20_9BACT</name>
<dbReference type="PANTHER" id="PTHR13370:SF3">
    <property type="entry name" value="TRNA (GUANINE(10)-N2)-METHYLTRANSFERASE HOMOLOG"/>
    <property type="match status" value="1"/>
</dbReference>
<protein>
    <recommendedName>
        <fullName evidence="3">DNA methylase N-4/N-6 domain-containing protein</fullName>
    </recommendedName>
</protein>
<gene>
    <name evidence="4" type="ORF">A2W59_02580</name>
</gene>
<sequence>MNGGVQMKDTDWNFSICRGNERLRGEDGIKSHPTQKPLKLIQQVVLTSSKKGDLILDPFLGSGTTAVVAKALGRNWVGIEKEGKYVNLANQRVENYKHQN</sequence>
<comment type="caution">
    <text evidence="4">The sequence shown here is derived from an EMBL/GenBank/DDBJ whole genome shotgun (WGS) entry which is preliminary data.</text>
</comment>
<organism evidence="4 5">
    <name type="scientific">Candidatus Terrybacteria bacterium RIFCSPHIGHO2_02_41_19</name>
    <dbReference type="NCBI Taxonomy" id="1802364"/>
    <lineage>
        <taxon>Bacteria</taxon>
        <taxon>Candidatus Terryibacteriota</taxon>
    </lineage>
</organism>
<dbReference type="SUPFAM" id="SSF53335">
    <property type="entry name" value="S-adenosyl-L-methionine-dependent methyltransferases"/>
    <property type="match status" value="1"/>
</dbReference>
<evidence type="ECO:0000256" key="1">
    <source>
        <dbReference type="ARBA" id="ARBA00022603"/>
    </source>
</evidence>
<feature type="domain" description="DNA methylase N-4/N-6" evidence="3">
    <location>
        <begin position="11"/>
        <end position="90"/>
    </location>
</feature>
<dbReference type="GO" id="GO:0003677">
    <property type="term" value="F:DNA binding"/>
    <property type="evidence" value="ECO:0007669"/>
    <property type="project" value="InterPro"/>
</dbReference>
<dbReference type="InterPro" id="IPR001091">
    <property type="entry name" value="RM_Methyltransferase"/>
</dbReference>